<proteinExistence type="predicted"/>
<feature type="signal peptide" evidence="2">
    <location>
        <begin position="1"/>
        <end position="18"/>
    </location>
</feature>
<dbReference type="SUPFAM" id="SSF49503">
    <property type="entry name" value="Cupredoxins"/>
    <property type="match status" value="1"/>
</dbReference>
<evidence type="ECO:0008006" key="5">
    <source>
        <dbReference type="Google" id="ProtNLM"/>
    </source>
</evidence>
<dbReference type="InterPro" id="IPR052953">
    <property type="entry name" value="Ser-rich/MCO-related"/>
</dbReference>
<evidence type="ECO:0000256" key="2">
    <source>
        <dbReference type="SAM" id="SignalP"/>
    </source>
</evidence>
<keyword evidence="2" id="KW-0732">Signal</keyword>
<protein>
    <recommendedName>
        <fullName evidence="5">Phytocyanin domain-containing protein</fullName>
    </recommendedName>
</protein>
<evidence type="ECO:0000313" key="4">
    <source>
        <dbReference type="Proteomes" id="UP000095149"/>
    </source>
</evidence>
<reference evidence="3 4" key="1">
    <citation type="submission" date="2016-06" db="EMBL/GenBank/DDBJ databases">
        <title>Evolution of pathogenesis and genome organization in the Tremellales.</title>
        <authorList>
            <person name="Cuomo C."/>
            <person name="Litvintseva A."/>
            <person name="Heitman J."/>
            <person name="Chen Y."/>
            <person name="Sun S."/>
            <person name="Springer D."/>
            <person name="Dromer F."/>
            <person name="Young S."/>
            <person name="Zeng Q."/>
            <person name="Chapman S."/>
            <person name="Gujja S."/>
            <person name="Saif S."/>
            <person name="Birren B."/>
        </authorList>
    </citation>
    <scope>NUCLEOTIDE SEQUENCE [LARGE SCALE GENOMIC DNA]</scope>
    <source>
        <strain evidence="3 4">CBS 6273</strain>
    </source>
</reference>
<dbReference type="EMBL" id="MEKH01000009">
    <property type="protein sequence ID" value="ODO02891.1"/>
    <property type="molecule type" value="Genomic_DNA"/>
</dbReference>
<dbReference type="PANTHER" id="PTHR34883:SF17">
    <property type="entry name" value="CUPREDOXIN"/>
    <property type="match status" value="1"/>
</dbReference>
<feature type="region of interest" description="Disordered" evidence="1">
    <location>
        <begin position="169"/>
        <end position="199"/>
    </location>
</feature>
<comment type="caution">
    <text evidence="3">The sequence shown here is derived from an EMBL/GenBank/DDBJ whole genome shotgun (WGS) entry which is preliminary data.</text>
</comment>
<evidence type="ECO:0000256" key="1">
    <source>
        <dbReference type="SAM" id="MobiDB-lite"/>
    </source>
</evidence>
<feature type="region of interest" description="Disordered" evidence="1">
    <location>
        <begin position="21"/>
        <end position="120"/>
    </location>
</feature>
<name>A0A1E3JPS9_9TREE</name>
<dbReference type="AlphaFoldDB" id="A0A1E3JPS9"/>
<accession>A0A1E3JPS9</accession>
<dbReference type="InterPro" id="IPR008972">
    <property type="entry name" value="Cupredoxin"/>
</dbReference>
<evidence type="ECO:0000313" key="3">
    <source>
        <dbReference type="EMBL" id="ODO02891.1"/>
    </source>
</evidence>
<dbReference type="Proteomes" id="UP000095149">
    <property type="component" value="Unassembled WGS sequence"/>
</dbReference>
<feature type="region of interest" description="Disordered" evidence="1">
    <location>
        <begin position="302"/>
        <end position="362"/>
    </location>
</feature>
<gene>
    <name evidence="3" type="ORF">I350_05732</name>
</gene>
<organism evidence="3 4">
    <name type="scientific">Cryptococcus amylolentus CBS 6273</name>
    <dbReference type="NCBI Taxonomy" id="1296118"/>
    <lineage>
        <taxon>Eukaryota</taxon>
        <taxon>Fungi</taxon>
        <taxon>Dikarya</taxon>
        <taxon>Basidiomycota</taxon>
        <taxon>Agaricomycotina</taxon>
        <taxon>Tremellomycetes</taxon>
        <taxon>Tremellales</taxon>
        <taxon>Cryptococcaceae</taxon>
        <taxon>Cryptococcus</taxon>
    </lineage>
</organism>
<dbReference type="PANTHER" id="PTHR34883">
    <property type="entry name" value="SERINE-RICH PROTEIN, PUTATIVE-RELATED-RELATED"/>
    <property type="match status" value="1"/>
</dbReference>
<feature type="compositionally biased region" description="Low complexity" evidence="1">
    <location>
        <begin position="302"/>
        <end position="340"/>
    </location>
</feature>
<feature type="compositionally biased region" description="Polar residues" evidence="1">
    <location>
        <begin position="347"/>
        <end position="359"/>
    </location>
</feature>
<feature type="chain" id="PRO_5009130484" description="Phytocyanin domain-containing protein" evidence="2">
    <location>
        <begin position="19"/>
        <end position="528"/>
    </location>
</feature>
<sequence>MIATKLFLFSLLSSLAIAAPSPYPGDKSESSMASEASASASGKSSDRAASSASGYNAYGDSSSSSSSGDSSSYDQSSYNSSGDSRSYKAGSSSSSAAYEDSTSKASYDSGCDDSGCKGTTQVTEKTITSTADKSYETPMYGSGSSYTGDLDSCLNMCQMQFGGGSYNSSESATSTSASYESSETSASSSQNATSTSSANGTTHTVIVAPTMGVLRFVPFAVTAAQGDQIMFKWGAGPHTATLSQGENVCNKSTAEDAFDSGKLNATETFMTSVTATTPQFHYCTVGMHCTMGMFGLINPPSADDAAASSASNSSSAASNSSSAASNSSSAASNSSSASDSASEEATKTSSAPMESSTAGNGEGKDACNTIDCWVGAWSKSGAEPAKTAAAVQAACNSTPEAWAWGGNWDMSSLLSASVTKDNVVENVLYSRLMISMNPDMLTPGASMDDFIAAPNLNDFAASNPAPTSTPVSIAGSASSKGASATASASGSASAEGAQGASTSGAGRIGTTMLTALVPLFAGALFSLF</sequence>
<dbReference type="OrthoDB" id="2331100at2759"/>
<dbReference type="Gene3D" id="2.60.40.420">
    <property type="entry name" value="Cupredoxins - blue copper proteins"/>
    <property type="match status" value="1"/>
</dbReference>
<feature type="region of interest" description="Disordered" evidence="1">
    <location>
        <begin position="484"/>
        <end position="503"/>
    </location>
</feature>
<feature type="compositionally biased region" description="Low complexity" evidence="1">
    <location>
        <begin position="30"/>
        <end position="104"/>
    </location>
</feature>